<organism evidence="11">
    <name type="scientific">Salvia splendens</name>
    <name type="common">Scarlet sage</name>
    <dbReference type="NCBI Taxonomy" id="180675"/>
    <lineage>
        <taxon>Eukaryota</taxon>
        <taxon>Viridiplantae</taxon>
        <taxon>Streptophyta</taxon>
        <taxon>Embryophyta</taxon>
        <taxon>Tracheophyta</taxon>
        <taxon>Spermatophyta</taxon>
        <taxon>Magnoliopsida</taxon>
        <taxon>eudicotyledons</taxon>
        <taxon>Gunneridae</taxon>
        <taxon>Pentapetalae</taxon>
        <taxon>asterids</taxon>
        <taxon>lamiids</taxon>
        <taxon>Lamiales</taxon>
        <taxon>Lamiaceae</taxon>
        <taxon>Nepetoideae</taxon>
        <taxon>Mentheae</taxon>
        <taxon>Salviinae</taxon>
        <taxon>Salvia</taxon>
        <taxon>Salvia subgen. Calosphace</taxon>
        <taxon>core Calosphace</taxon>
    </lineage>
</organism>
<dbReference type="Gene3D" id="2.60.200.20">
    <property type="match status" value="1"/>
</dbReference>
<dbReference type="PROSITE" id="PS51297">
    <property type="entry name" value="K_BOX"/>
    <property type="match status" value="1"/>
</dbReference>
<evidence type="ECO:0000259" key="9">
    <source>
        <dbReference type="PROSITE" id="PS50066"/>
    </source>
</evidence>
<dbReference type="GO" id="GO:0044545">
    <property type="term" value="C:NSL complex"/>
    <property type="evidence" value="ECO:0007669"/>
    <property type="project" value="TreeGrafter"/>
</dbReference>
<dbReference type="Pfam" id="PF01486">
    <property type="entry name" value="K-box"/>
    <property type="match status" value="1"/>
</dbReference>
<dbReference type="GO" id="GO:0071339">
    <property type="term" value="C:MLL1 complex"/>
    <property type="evidence" value="ECO:0007669"/>
    <property type="project" value="InterPro"/>
</dbReference>
<dbReference type="PANTHER" id="PTHR13233:SF0">
    <property type="entry name" value="MICROSPHERULE PROTEIN 1"/>
    <property type="match status" value="1"/>
</dbReference>
<proteinExistence type="predicted"/>
<evidence type="ECO:0008006" key="13">
    <source>
        <dbReference type="Google" id="ProtNLM"/>
    </source>
</evidence>
<dbReference type="PROSITE" id="PS50006">
    <property type="entry name" value="FHA_DOMAIN"/>
    <property type="match status" value="1"/>
</dbReference>
<dbReference type="AlphaFoldDB" id="A0A8X8WMX7"/>
<dbReference type="SMART" id="SM00240">
    <property type="entry name" value="FHA"/>
    <property type="match status" value="1"/>
</dbReference>
<keyword evidence="12" id="KW-1185">Reference proteome</keyword>
<dbReference type="PROSITE" id="PS50066">
    <property type="entry name" value="MADS_BOX_2"/>
    <property type="match status" value="1"/>
</dbReference>
<evidence type="ECO:0000259" key="8">
    <source>
        <dbReference type="PROSITE" id="PS50006"/>
    </source>
</evidence>
<dbReference type="InterPro" id="IPR002100">
    <property type="entry name" value="TF_MADSbox"/>
</dbReference>
<dbReference type="GO" id="GO:0046983">
    <property type="term" value="F:protein dimerization activity"/>
    <property type="evidence" value="ECO:0007669"/>
    <property type="project" value="InterPro"/>
</dbReference>
<keyword evidence="3" id="KW-0238">DNA-binding</keyword>
<feature type="region of interest" description="Disordered" evidence="7">
    <location>
        <begin position="790"/>
        <end position="814"/>
    </location>
</feature>
<dbReference type="GO" id="GO:0003677">
    <property type="term" value="F:DNA binding"/>
    <property type="evidence" value="ECO:0007669"/>
    <property type="project" value="UniProtKB-KW"/>
</dbReference>
<sequence length="1007" mass="112244">MDSFSMKKDEILKEAKKITRLCDAEVSIILLTTHNFYLYTSPTSSMKKIIDQYQSTVGVDLWSSHYEKMQEELGRLKDENTALKREIMQRRGEEVDGMDIKELCNLEEEMLNAAKIIQTRKNLVMRCRIDTYRKKVRNLEDIQRHICLNLEEAFERRHGRVLDQDGFDSAAAFAGIVHPANPVPVQQLAHLRIDEGKGSCVTTEAMEVEILQLWVEWEWDFAALGGVGMDDLLLKNAVEAGASLEALAKGAVLFSRRYSLRELRERWHSLLYDPDISAQAAAQIFELEVSGINHASKFNRAENNSVGSKEVAQKRKHASIRRKYYTMRKQFRNELFSNSNLGIFEPNSHEFSEQSTDFQKQVMHVSDHLVLQEEDIDILRHAFHGTIRDISVASRANNARGGYGLDGDATSSLIEGGNDILEVDVKNRKSSIDENPHNSSVGFKGRQQFNPSNSDGFSSLQTIMFEPNQPHLRHWRRMQDVSASSVPTSMSLQDADRIAEDTIRHEAEDKENSSTVYTGEYGDPDSLLNLSNEDEILLEDVDENCAANKCCTTDSTGAVAQDSIKDGQENDKAKTEPESVTVAEVVPSVAPSATPVVSEVSTSSVHGDQPMNCQPEVDAPSKSTLISDFTGLGGGKICCTLNTEDTEIPCNDDIFLLIHPSTSFGSSTTQTNSMGSMTSAHQKDYEQGLKFSMKGNESAKSSVWPHMVGTQAVHPLVGHTAKTKLHDSREQALLPGFATKNIGHSTKGRSQYAIPKQCSNSLVKKEVAGVDIKAGHNSATVINIIQSIETGPSRSQHTESAFDDESDDVESGIDDDVPYFSDIEAMILEMDLDPYDQDSGIVRQVPSYQYDDTKRTIIRLEQGARSCLRRAMTSHEALALLYGRHLRHYITKPEVLLGRSTDDMDVDIDLRKEGRANKISRRQAIIKMEADGSFFLKNLGKSSVLVNGVAVACGQLLNLSTSCMIEIRGMSFVFEINQDYVKKNLSRYFLKNKGKTGKSDWSAEDES</sequence>
<dbReference type="InterPro" id="IPR025999">
    <property type="entry name" value="MCRS_N"/>
</dbReference>
<comment type="caution">
    <text evidence="11">The sequence shown here is derived from an EMBL/GenBank/DDBJ whole genome shotgun (WGS) entry which is preliminary data.</text>
</comment>
<keyword evidence="6" id="KW-0175">Coiled coil</keyword>
<feature type="domain" description="K-box" evidence="10">
    <location>
        <begin position="66"/>
        <end position="156"/>
    </location>
</feature>
<evidence type="ECO:0000256" key="2">
    <source>
        <dbReference type="ARBA" id="ARBA00023015"/>
    </source>
</evidence>
<dbReference type="Gene3D" id="3.40.1810.10">
    <property type="entry name" value="Transcription factor, MADS-box"/>
    <property type="match status" value="1"/>
</dbReference>
<evidence type="ECO:0000256" key="1">
    <source>
        <dbReference type="ARBA" id="ARBA00004123"/>
    </source>
</evidence>
<gene>
    <name evidence="11" type="ORF">SASPL_143566</name>
</gene>
<dbReference type="GO" id="GO:0002151">
    <property type="term" value="F:G-quadruplex RNA binding"/>
    <property type="evidence" value="ECO:0007669"/>
    <property type="project" value="InterPro"/>
</dbReference>
<dbReference type="CDD" id="cd22687">
    <property type="entry name" value="FHA_MCRS1"/>
    <property type="match status" value="1"/>
</dbReference>
<dbReference type="GO" id="GO:0031011">
    <property type="term" value="C:Ino80 complex"/>
    <property type="evidence" value="ECO:0007669"/>
    <property type="project" value="InterPro"/>
</dbReference>
<dbReference type="SUPFAM" id="SSF55455">
    <property type="entry name" value="SRF-like"/>
    <property type="match status" value="1"/>
</dbReference>
<feature type="domain" description="FHA" evidence="8">
    <location>
        <begin position="895"/>
        <end position="951"/>
    </location>
</feature>
<evidence type="ECO:0000256" key="6">
    <source>
        <dbReference type="SAM" id="Coils"/>
    </source>
</evidence>
<dbReference type="Pfam" id="PF00498">
    <property type="entry name" value="FHA"/>
    <property type="match status" value="1"/>
</dbReference>
<evidence type="ECO:0000256" key="7">
    <source>
        <dbReference type="SAM" id="MobiDB-lite"/>
    </source>
</evidence>
<dbReference type="InterPro" id="IPR036879">
    <property type="entry name" value="TF_MADSbox_sf"/>
</dbReference>
<dbReference type="GO" id="GO:0045944">
    <property type="term" value="P:positive regulation of transcription by RNA polymerase II"/>
    <property type="evidence" value="ECO:0007669"/>
    <property type="project" value="TreeGrafter"/>
</dbReference>
<keyword evidence="2" id="KW-0805">Transcription regulation</keyword>
<protein>
    <recommendedName>
        <fullName evidence="13">FHA domain-containing protein</fullName>
    </recommendedName>
</protein>
<dbReference type="Pfam" id="PF13325">
    <property type="entry name" value="MCRS_N"/>
    <property type="match status" value="1"/>
</dbReference>
<dbReference type="InterPro" id="IPR008984">
    <property type="entry name" value="SMAD_FHA_dom_sf"/>
</dbReference>
<reference evidence="11" key="1">
    <citation type="submission" date="2018-01" db="EMBL/GenBank/DDBJ databases">
        <authorList>
            <person name="Mao J.F."/>
        </authorList>
    </citation>
    <scope>NUCLEOTIDE SEQUENCE</scope>
    <source>
        <strain evidence="11">Huo1</strain>
        <tissue evidence="11">Leaf</tissue>
    </source>
</reference>
<dbReference type="SUPFAM" id="SSF49879">
    <property type="entry name" value="SMAD/FHA domain"/>
    <property type="match status" value="1"/>
</dbReference>
<evidence type="ECO:0000313" key="12">
    <source>
        <dbReference type="Proteomes" id="UP000298416"/>
    </source>
</evidence>
<feature type="compositionally biased region" description="Acidic residues" evidence="7">
    <location>
        <begin position="801"/>
        <end position="814"/>
    </location>
</feature>
<evidence type="ECO:0000256" key="4">
    <source>
        <dbReference type="ARBA" id="ARBA00023163"/>
    </source>
</evidence>
<dbReference type="PANTHER" id="PTHR13233">
    <property type="entry name" value="MICROSPHERULE PROTEIN 1"/>
    <property type="match status" value="1"/>
</dbReference>
<accession>A0A8X8WMX7</accession>
<evidence type="ECO:0000256" key="3">
    <source>
        <dbReference type="ARBA" id="ARBA00023125"/>
    </source>
</evidence>
<feature type="compositionally biased region" description="Polar residues" evidence="7">
    <location>
        <begin position="790"/>
        <end position="799"/>
    </location>
</feature>
<name>A0A8X8WMX7_SALSN</name>
<dbReference type="InterPro" id="IPR002487">
    <property type="entry name" value="TF_Kbox"/>
</dbReference>
<dbReference type="GO" id="GO:0003700">
    <property type="term" value="F:DNA-binding transcription factor activity"/>
    <property type="evidence" value="ECO:0007669"/>
    <property type="project" value="InterPro"/>
</dbReference>
<dbReference type="Proteomes" id="UP000298416">
    <property type="component" value="Unassembled WGS sequence"/>
</dbReference>
<keyword evidence="4" id="KW-0804">Transcription</keyword>
<evidence type="ECO:0000259" key="10">
    <source>
        <dbReference type="PROSITE" id="PS51297"/>
    </source>
</evidence>
<comment type="subcellular location">
    <subcellularLocation>
        <location evidence="1">Nucleus</location>
    </subcellularLocation>
</comment>
<evidence type="ECO:0000256" key="5">
    <source>
        <dbReference type="ARBA" id="ARBA00023242"/>
    </source>
</evidence>
<dbReference type="InterPro" id="IPR037912">
    <property type="entry name" value="MCRS1"/>
</dbReference>
<dbReference type="InterPro" id="IPR000253">
    <property type="entry name" value="FHA_dom"/>
</dbReference>
<reference evidence="11" key="2">
    <citation type="submission" date="2020-08" db="EMBL/GenBank/DDBJ databases">
        <title>Plant Genome Project.</title>
        <authorList>
            <person name="Zhang R.-G."/>
        </authorList>
    </citation>
    <scope>NUCLEOTIDE SEQUENCE</scope>
    <source>
        <strain evidence="11">Huo1</strain>
        <tissue evidence="11">Leaf</tissue>
    </source>
</reference>
<feature type="coiled-coil region" evidence="6">
    <location>
        <begin position="59"/>
        <end position="86"/>
    </location>
</feature>
<keyword evidence="5" id="KW-0539">Nucleus</keyword>
<dbReference type="EMBL" id="PNBA02000016">
    <property type="protein sequence ID" value="KAG6397399.1"/>
    <property type="molecule type" value="Genomic_DNA"/>
</dbReference>
<evidence type="ECO:0000313" key="11">
    <source>
        <dbReference type="EMBL" id="KAG6397399.1"/>
    </source>
</evidence>
<feature type="domain" description="MADS-box" evidence="9">
    <location>
        <begin position="1"/>
        <end position="44"/>
    </location>
</feature>